<feature type="domain" description="Purine catabolism PurC-like" evidence="2">
    <location>
        <begin position="12"/>
        <end position="130"/>
    </location>
</feature>
<evidence type="ECO:0000313" key="6">
    <source>
        <dbReference type="Proteomes" id="UP000032633"/>
    </source>
</evidence>
<feature type="domain" description="CdaR GGDEF-like" evidence="4">
    <location>
        <begin position="313"/>
        <end position="433"/>
    </location>
</feature>
<name>A0A0D5NRG7_9BACL</name>
<evidence type="ECO:0000259" key="3">
    <source>
        <dbReference type="Pfam" id="PF13556"/>
    </source>
</evidence>
<evidence type="ECO:0008006" key="7">
    <source>
        <dbReference type="Google" id="ProtNLM"/>
    </source>
</evidence>
<protein>
    <recommendedName>
        <fullName evidence="7">PucR family transcriptional regulator</fullName>
    </recommendedName>
</protein>
<dbReference type="HOGENOM" id="CLU_017436_2_1_9"/>
<dbReference type="InterPro" id="IPR025736">
    <property type="entry name" value="PucR_C-HTH_dom"/>
</dbReference>
<dbReference type="AlphaFoldDB" id="A0A0D5NRG7"/>
<dbReference type="PANTHER" id="PTHR33744:SF1">
    <property type="entry name" value="DNA-BINDING TRANSCRIPTIONAL ACTIVATOR ADER"/>
    <property type="match status" value="1"/>
</dbReference>
<dbReference type="KEGG" id="pbj:VN24_21765"/>
<comment type="similarity">
    <text evidence="1">Belongs to the CdaR family.</text>
</comment>
<dbReference type="Pfam" id="PF07905">
    <property type="entry name" value="PucR"/>
    <property type="match status" value="1"/>
</dbReference>
<dbReference type="PATRIC" id="fig|1126833.4.peg.4780"/>
<evidence type="ECO:0000259" key="2">
    <source>
        <dbReference type="Pfam" id="PF07905"/>
    </source>
</evidence>
<dbReference type="Proteomes" id="UP000032633">
    <property type="component" value="Chromosome"/>
</dbReference>
<dbReference type="InterPro" id="IPR051448">
    <property type="entry name" value="CdaR-like_regulators"/>
</dbReference>
<proteinExistence type="inferred from homology"/>
<evidence type="ECO:0000313" key="5">
    <source>
        <dbReference type="EMBL" id="AJY77924.1"/>
    </source>
</evidence>
<dbReference type="Gene3D" id="1.10.10.2840">
    <property type="entry name" value="PucR C-terminal helix-turn-helix domain"/>
    <property type="match status" value="1"/>
</dbReference>
<feature type="domain" description="PucR C-terminal helix-turn-helix" evidence="3">
    <location>
        <begin position="485"/>
        <end position="543"/>
    </location>
</feature>
<dbReference type="Pfam" id="PF13556">
    <property type="entry name" value="HTH_30"/>
    <property type="match status" value="1"/>
</dbReference>
<dbReference type="STRING" id="1126833.VN24_21765"/>
<dbReference type="PANTHER" id="PTHR33744">
    <property type="entry name" value="CARBOHYDRATE DIACID REGULATOR"/>
    <property type="match status" value="1"/>
</dbReference>
<dbReference type="EMBL" id="CP011058">
    <property type="protein sequence ID" value="AJY77924.1"/>
    <property type="molecule type" value="Genomic_DNA"/>
</dbReference>
<accession>A0A0D5NRG7</accession>
<evidence type="ECO:0000259" key="4">
    <source>
        <dbReference type="Pfam" id="PF17853"/>
    </source>
</evidence>
<dbReference type="InterPro" id="IPR042070">
    <property type="entry name" value="PucR_C-HTH_sf"/>
</dbReference>
<dbReference type="OrthoDB" id="143422at2"/>
<reference evidence="6" key="2">
    <citation type="submission" date="2015-03" db="EMBL/GenBank/DDBJ databases">
        <title>Genome sequence of Paenibacillus beijingensis strain DSM 24997T.</title>
        <authorList>
            <person name="Kwak Y."/>
            <person name="Shin J.-H."/>
        </authorList>
    </citation>
    <scope>NUCLEOTIDE SEQUENCE [LARGE SCALE GENOMIC DNA]</scope>
    <source>
        <strain evidence="6">DSM 24997</strain>
    </source>
</reference>
<dbReference type="InterPro" id="IPR041522">
    <property type="entry name" value="CdaR_GGDEF"/>
</dbReference>
<gene>
    <name evidence="5" type="ORF">VN24_21765</name>
</gene>
<dbReference type="InterPro" id="IPR012914">
    <property type="entry name" value="PucR_dom"/>
</dbReference>
<keyword evidence="6" id="KW-1185">Reference proteome</keyword>
<organism evidence="5 6">
    <name type="scientific">Paenibacillus beijingensis</name>
    <dbReference type="NCBI Taxonomy" id="1126833"/>
    <lineage>
        <taxon>Bacteria</taxon>
        <taxon>Bacillati</taxon>
        <taxon>Bacillota</taxon>
        <taxon>Bacilli</taxon>
        <taxon>Bacillales</taxon>
        <taxon>Paenibacillaceae</taxon>
        <taxon>Paenibacillus</taxon>
    </lineage>
</organism>
<dbReference type="Pfam" id="PF17853">
    <property type="entry name" value="GGDEF_2"/>
    <property type="match status" value="1"/>
</dbReference>
<reference evidence="5 6" key="1">
    <citation type="journal article" date="2015" name="J. Biotechnol.">
        <title>Complete genome sequence of Paenibacillus beijingensis 7188(T) (=DSM 24997(T)), a novel rhizobacterium from jujube garden soil.</title>
        <authorList>
            <person name="Kwak Y."/>
            <person name="Shin J.H."/>
        </authorList>
    </citation>
    <scope>NUCLEOTIDE SEQUENCE [LARGE SCALE GENOMIC DNA]</scope>
    <source>
        <strain evidence="5 6">DSM 24997</strain>
    </source>
</reference>
<sequence length="561" mass="63443">MDTEYNLTVQEALSRPLFRNAVVVAGESGLIRPIRWVHILEVTDFETLIHGGEMILTTGIGLRSSPELWSAFAEKLIRQNASCLCIEVGPYFNAVENELKQLADEHGFPVILFPSTVRYVDITHDLHSLLVNRQHLRLRELESLSREFHRHTLGLHGTLNVLKLLHESTGAQLLFRPLTGKTISYPPLYPQEQSVWSAYADERYNSQEEDGNAQIWCTQIDDGRYAVTKPIGAYDQTWALLLMITDQQPTEYDLMLADSASLSIAQELLRTRYMEERKLFSEHAWVGELIGGRAQDEKSIRALTGTDYKRWDSTHYYTCIIEIANRFEGKPDTADSDWDSLRLHLSHMVRSDLEKHFFQPFMTLHQNRIAIIAFDTKASSGSAPRLKSALGSFQHSHSGELPKQFKLLIGAGGFTIGLNNARQSYLEAEQALSLFPSFGEPVLLYDELGVYQLLAGLNDGKLLQQFVRQHLGPLIDHDETRGSELLLTLKALLDCDGSKQAAAQRLFIVRQSLYYRLDKIAELLGEDYMTPEKRLALGVALRAYQLLQPAPFIDSVKISGV</sequence>
<evidence type="ECO:0000256" key="1">
    <source>
        <dbReference type="ARBA" id="ARBA00006754"/>
    </source>
</evidence>